<dbReference type="Proteomes" id="UP001479290">
    <property type="component" value="Unassembled WGS sequence"/>
</dbReference>
<keyword evidence="2" id="KW-1185">Reference proteome</keyword>
<reference evidence="1 2" key="1">
    <citation type="submission" date="2024-05" db="EMBL/GenBank/DDBJ databases">
        <title>A high-quality chromosomal-level genome assembly of Topmouth culter (Culter alburnus).</title>
        <authorList>
            <person name="Zhao H."/>
        </authorList>
    </citation>
    <scope>NUCLEOTIDE SEQUENCE [LARGE SCALE GENOMIC DNA]</scope>
    <source>
        <strain evidence="1">CATC2023</strain>
        <tissue evidence="1">Muscle</tissue>
    </source>
</reference>
<name>A0AAW2B890_CULAL</name>
<gene>
    <name evidence="1" type="ORF">ABG768_001157</name>
</gene>
<dbReference type="EMBL" id="JAWDJR010000001">
    <property type="protein sequence ID" value="KAK9981633.1"/>
    <property type="molecule type" value="Genomic_DNA"/>
</dbReference>
<accession>A0AAW2B890</accession>
<comment type="caution">
    <text evidence="1">The sequence shown here is derived from an EMBL/GenBank/DDBJ whole genome shotgun (WGS) entry which is preliminary data.</text>
</comment>
<proteinExistence type="predicted"/>
<sequence length="66" mass="7330">MYHYHCFNGKCNCIGVRDTCTCSGSTLSSCFCENYGNNITIPAAVSTVYDCVLYNDTYICTGAQYR</sequence>
<organism evidence="1 2">
    <name type="scientific">Culter alburnus</name>
    <name type="common">Topmouth culter</name>
    <dbReference type="NCBI Taxonomy" id="194366"/>
    <lineage>
        <taxon>Eukaryota</taxon>
        <taxon>Metazoa</taxon>
        <taxon>Chordata</taxon>
        <taxon>Craniata</taxon>
        <taxon>Vertebrata</taxon>
        <taxon>Euteleostomi</taxon>
        <taxon>Actinopterygii</taxon>
        <taxon>Neopterygii</taxon>
        <taxon>Teleostei</taxon>
        <taxon>Ostariophysi</taxon>
        <taxon>Cypriniformes</taxon>
        <taxon>Xenocyprididae</taxon>
        <taxon>Xenocypridinae</taxon>
        <taxon>Culter</taxon>
    </lineage>
</organism>
<feature type="non-terminal residue" evidence="1">
    <location>
        <position position="66"/>
    </location>
</feature>
<dbReference type="AlphaFoldDB" id="A0AAW2B890"/>
<evidence type="ECO:0000313" key="1">
    <source>
        <dbReference type="EMBL" id="KAK9981633.1"/>
    </source>
</evidence>
<protein>
    <submittedName>
        <fullName evidence="1">Uncharacterized protein</fullName>
    </submittedName>
</protein>
<evidence type="ECO:0000313" key="2">
    <source>
        <dbReference type="Proteomes" id="UP001479290"/>
    </source>
</evidence>